<dbReference type="PANTHER" id="PTHR11010">
    <property type="entry name" value="PROTEASE S28 PRO-X CARBOXYPEPTIDASE-RELATED"/>
    <property type="match status" value="1"/>
</dbReference>
<gene>
    <name evidence="6" type="ORF">TELCIR_13576</name>
</gene>
<dbReference type="SUPFAM" id="SSF53474">
    <property type="entry name" value="alpha/beta-Hydrolases"/>
    <property type="match status" value="1"/>
</dbReference>
<evidence type="ECO:0000313" key="6">
    <source>
        <dbReference type="EMBL" id="PIO64783.1"/>
    </source>
</evidence>
<sequence length="178" mass="20207">MYVMYYVLQKYFKNDQWAKSGGPIFLKIGGESPARSSWVLNGNLTYLKWAEKFGATVYHLEHRYYGDSHLFGAGDAFKNKAYLSYLSSLQMLYDVANFIRTVNIEMNLTEPAKWILFGGSYSGSLALWMRELFPGLVYGAVGSSAPLEAKLDFYGRSGLVRIKYSIDTFMGRDLHLNA</sequence>
<keyword evidence="6" id="KW-0121">Carboxypeptidase</keyword>
<accession>A0A2G9U3G9</accession>
<evidence type="ECO:0000256" key="2">
    <source>
        <dbReference type="ARBA" id="ARBA00022670"/>
    </source>
</evidence>
<keyword evidence="3" id="KW-0732">Signal</keyword>
<dbReference type="EMBL" id="KZ349579">
    <property type="protein sequence ID" value="PIO64783.1"/>
    <property type="molecule type" value="Genomic_DNA"/>
</dbReference>
<dbReference type="InterPro" id="IPR008758">
    <property type="entry name" value="Peptidase_S28"/>
</dbReference>
<keyword evidence="4" id="KW-0378">Hydrolase</keyword>
<dbReference type="GO" id="GO:0070008">
    <property type="term" value="F:serine-type exopeptidase activity"/>
    <property type="evidence" value="ECO:0007669"/>
    <property type="project" value="InterPro"/>
</dbReference>
<keyword evidence="7" id="KW-1185">Reference proteome</keyword>
<name>A0A2G9U3G9_TELCI</name>
<organism evidence="6 7">
    <name type="scientific">Teladorsagia circumcincta</name>
    <name type="common">Brown stomach worm</name>
    <name type="synonym">Ostertagia circumcincta</name>
    <dbReference type="NCBI Taxonomy" id="45464"/>
    <lineage>
        <taxon>Eukaryota</taxon>
        <taxon>Metazoa</taxon>
        <taxon>Ecdysozoa</taxon>
        <taxon>Nematoda</taxon>
        <taxon>Chromadorea</taxon>
        <taxon>Rhabditida</taxon>
        <taxon>Rhabditina</taxon>
        <taxon>Rhabditomorpha</taxon>
        <taxon>Strongyloidea</taxon>
        <taxon>Trichostrongylidae</taxon>
        <taxon>Teladorsagia</taxon>
    </lineage>
</organism>
<evidence type="ECO:0000256" key="5">
    <source>
        <dbReference type="ARBA" id="ARBA00023180"/>
    </source>
</evidence>
<evidence type="ECO:0000256" key="4">
    <source>
        <dbReference type="ARBA" id="ARBA00022801"/>
    </source>
</evidence>
<dbReference type="Gene3D" id="3.40.50.1820">
    <property type="entry name" value="alpha/beta hydrolase"/>
    <property type="match status" value="1"/>
</dbReference>
<evidence type="ECO:0000256" key="3">
    <source>
        <dbReference type="ARBA" id="ARBA00022729"/>
    </source>
</evidence>
<dbReference type="GO" id="GO:0008239">
    <property type="term" value="F:dipeptidyl-peptidase activity"/>
    <property type="evidence" value="ECO:0007669"/>
    <property type="project" value="TreeGrafter"/>
</dbReference>
<evidence type="ECO:0000256" key="1">
    <source>
        <dbReference type="ARBA" id="ARBA00011079"/>
    </source>
</evidence>
<dbReference type="Pfam" id="PF05577">
    <property type="entry name" value="Peptidase_S28"/>
    <property type="match status" value="1"/>
</dbReference>
<reference evidence="6 7" key="1">
    <citation type="submission" date="2015-09" db="EMBL/GenBank/DDBJ databases">
        <title>Draft genome of the parasitic nematode Teladorsagia circumcincta isolate WARC Sus (inbred).</title>
        <authorList>
            <person name="Mitreva M."/>
        </authorList>
    </citation>
    <scope>NUCLEOTIDE SEQUENCE [LARGE SCALE GENOMIC DNA]</scope>
    <source>
        <strain evidence="6 7">S</strain>
    </source>
</reference>
<keyword evidence="2" id="KW-0645">Protease</keyword>
<comment type="similarity">
    <text evidence="1">Belongs to the peptidase S28 family.</text>
</comment>
<dbReference type="AlphaFoldDB" id="A0A2G9U3G9"/>
<dbReference type="InterPro" id="IPR029058">
    <property type="entry name" value="AB_hydrolase_fold"/>
</dbReference>
<protein>
    <submittedName>
        <fullName evidence="6">Serine carboxypeptidase S28</fullName>
    </submittedName>
</protein>
<dbReference type="GO" id="GO:0006508">
    <property type="term" value="P:proteolysis"/>
    <property type="evidence" value="ECO:0007669"/>
    <property type="project" value="UniProtKB-KW"/>
</dbReference>
<proteinExistence type="inferred from homology"/>
<dbReference type="GO" id="GO:0004180">
    <property type="term" value="F:carboxypeptidase activity"/>
    <property type="evidence" value="ECO:0007669"/>
    <property type="project" value="UniProtKB-KW"/>
</dbReference>
<evidence type="ECO:0000313" key="7">
    <source>
        <dbReference type="Proteomes" id="UP000230423"/>
    </source>
</evidence>
<keyword evidence="5" id="KW-0325">Glycoprotein</keyword>
<dbReference type="OrthoDB" id="1735038at2759"/>
<dbReference type="Proteomes" id="UP000230423">
    <property type="component" value="Unassembled WGS sequence"/>
</dbReference>
<dbReference type="PANTHER" id="PTHR11010:SF105">
    <property type="entry name" value="PEPTIDASE S28-RELATED"/>
    <property type="match status" value="1"/>
</dbReference>